<protein>
    <submittedName>
        <fullName evidence="4">Dipeptidyl aminopeptidase/acylaminoacyl peptidase</fullName>
    </submittedName>
</protein>
<dbReference type="SUPFAM" id="SSF53474">
    <property type="entry name" value="alpha/beta-Hydrolases"/>
    <property type="match status" value="1"/>
</dbReference>
<dbReference type="Gene3D" id="3.40.50.1820">
    <property type="entry name" value="alpha/beta hydrolase"/>
    <property type="match status" value="1"/>
</dbReference>
<organism evidence="4 5">
    <name type="scientific">Paeniglutamicibacter psychrophenolicus</name>
    <dbReference type="NCBI Taxonomy" id="257454"/>
    <lineage>
        <taxon>Bacteria</taxon>
        <taxon>Bacillati</taxon>
        <taxon>Actinomycetota</taxon>
        <taxon>Actinomycetes</taxon>
        <taxon>Micrococcales</taxon>
        <taxon>Micrococcaceae</taxon>
        <taxon>Paeniglutamicibacter</taxon>
    </lineage>
</organism>
<evidence type="ECO:0000256" key="2">
    <source>
        <dbReference type="ARBA" id="ARBA00022825"/>
    </source>
</evidence>
<keyword evidence="5" id="KW-1185">Reference proteome</keyword>
<sequence>MKPEQLELLTTVSAPSLSPDAGHAVVSASRPSFASDSYVGQLWLLQLDGSAPPRRLTRGESDSGPRHSPDGTWIAFLRADAKGVAQLALVEAAGGEPRVLTERALGVGGFAWSPDGGSIAFVSRTPEPGRYGSIDDVGAGAEAPRHITTFNYRGDGVGFTGDKVQELFTLDVPDHEKEPFIRPRGRAAHGLHKVPSGLPEVTARALAEQDVADPCYSPDGRWIYFAAALHQGHDTDLRSQVYRVPAGGEAPAAPELVLGAADSEWAYRAPRFSNDGATLFALGQFVGESGTDFLARQVAVCAVDAQATGVRGASVLTDTETVDYTECEQLVPHGDSGVLALARVRGTGELHLVTAGGESSVLGAGPLLIHGAASSGSRIVVSYSSEESPGECAALEGGSLRRLTEFGNALRRQTTVSAPREASFTAPDGYPVHGWIHLPQGPGPHPVLLNIHGGPFSQYGPAYFDEAQVYAAAGYAVLQCNPRGSSSYGRAHGTAIRHAMGTVDLQDVMAFLDGACASEPELDEGRVGVLGGSYGGYLTAWTIAHEHRFAAAMVERGFLDPLSFVGTSDIGWFFAEAYTGSDPERVAAQSPMAKIGQVRTPTLVMHSEGDFRCPVEQAQRYYVGLKQRGVPAKFVLFPGESHGLSRGGSPWHRRQRFEAILEWFNLYLPVN</sequence>
<keyword evidence="1" id="KW-0378">Hydrolase</keyword>
<dbReference type="InterPro" id="IPR011659">
    <property type="entry name" value="WD40"/>
</dbReference>
<name>A0ABS4WEW7_9MICC</name>
<dbReference type="InterPro" id="IPR001375">
    <property type="entry name" value="Peptidase_S9_cat"/>
</dbReference>
<dbReference type="Pfam" id="PF00326">
    <property type="entry name" value="Peptidase_S9"/>
    <property type="match status" value="1"/>
</dbReference>
<dbReference type="GO" id="GO:0004177">
    <property type="term" value="F:aminopeptidase activity"/>
    <property type="evidence" value="ECO:0007669"/>
    <property type="project" value="UniProtKB-KW"/>
</dbReference>
<gene>
    <name evidence="4" type="ORF">JOF46_002654</name>
</gene>
<evidence type="ECO:0000259" key="3">
    <source>
        <dbReference type="Pfam" id="PF00326"/>
    </source>
</evidence>
<dbReference type="SUPFAM" id="SSF82171">
    <property type="entry name" value="DPP6 N-terminal domain-like"/>
    <property type="match status" value="1"/>
</dbReference>
<dbReference type="Proteomes" id="UP000766570">
    <property type="component" value="Unassembled WGS sequence"/>
</dbReference>
<dbReference type="InterPro" id="IPR029058">
    <property type="entry name" value="AB_hydrolase_fold"/>
</dbReference>
<keyword evidence="4" id="KW-0645">Protease</keyword>
<dbReference type="EMBL" id="JAGIOE010000001">
    <property type="protein sequence ID" value="MBP2374742.1"/>
    <property type="molecule type" value="Genomic_DNA"/>
</dbReference>
<evidence type="ECO:0000313" key="5">
    <source>
        <dbReference type="Proteomes" id="UP000766570"/>
    </source>
</evidence>
<dbReference type="Gene3D" id="2.120.10.30">
    <property type="entry name" value="TolB, C-terminal domain"/>
    <property type="match status" value="2"/>
</dbReference>
<reference evidence="4 5" key="1">
    <citation type="submission" date="2021-03" db="EMBL/GenBank/DDBJ databases">
        <title>Sequencing the genomes of 1000 actinobacteria strains.</title>
        <authorList>
            <person name="Klenk H.-P."/>
        </authorList>
    </citation>
    <scope>NUCLEOTIDE SEQUENCE [LARGE SCALE GENOMIC DNA]</scope>
    <source>
        <strain evidence="4 5">DSM 15454</strain>
    </source>
</reference>
<accession>A0ABS4WEW7</accession>
<dbReference type="PANTHER" id="PTHR42776:SF27">
    <property type="entry name" value="DIPEPTIDYL PEPTIDASE FAMILY MEMBER 6"/>
    <property type="match status" value="1"/>
</dbReference>
<evidence type="ECO:0000256" key="1">
    <source>
        <dbReference type="ARBA" id="ARBA00022801"/>
    </source>
</evidence>
<feature type="domain" description="Peptidase S9 prolyl oligopeptidase catalytic" evidence="3">
    <location>
        <begin position="464"/>
        <end position="667"/>
    </location>
</feature>
<keyword evidence="4" id="KW-0031">Aminopeptidase</keyword>
<dbReference type="RefSeq" id="WP_209907817.1">
    <property type="nucleotide sequence ID" value="NZ_BAAAMI010000017.1"/>
</dbReference>
<comment type="caution">
    <text evidence="4">The sequence shown here is derived from an EMBL/GenBank/DDBJ whole genome shotgun (WGS) entry which is preliminary data.</text>
</comment>
<keyword evidence="2" id="KW-0720">Serine protease</keyword>
<dbReference type="PANTHER" id="PTHR42776">
    <property type="entry name" value="SERINE PEPTIDASE S9 FAMILY MEMBER"/>
    <property type="match status" value="1"/>
</dbReference>
<proteinExistence type="predicted"/>
<dbReference type="InterPro" id="IPR011042">
    <property type="entry name" value="6-blade_b-propeller_TolB-like"/>
</dbReference>
<dbReference type="Pfam" id="PF07676">
    <property type="entry name" value="PD40"/>
    <property type="match status" value="3"/>
</dbReference>
<evidence type="ECO:0000313" key="4">
    <source>
        <dbReference type="EMBL" id="MBP2374742.1"/>
    </source>
</evidence>